<evidence type="ECO:0000313" key="2">
    <source>
        <dbReference type="Proteomes" id="UP000034678"/>
    </source>
</evidence>
<accession>A0A0G1CKF9</accession>
<dbReference type="EMBL" id="LCDU01000030">
    <property type="protein sequence ID" value="KKS59081.1"/>
    <property type="molecule type" value="Genomic_DNA"/>
</dbReference>
<dbReference type="Proteomes" id="UP000034678">
    <property type="component" value="Unassembled WGS sequence"/>
</dbReference>
<dbReference type="STRING" id="1619142.UV26_C0030G0013"/>
<reference evidence="1 2" key="1">
    <citation type="journal article" date="2015" name="Nature">
        <title>rRNA introns, odd ribosomes, and small enigmatic genomes across a large radiation of phyla.</title>
        <authorList>
            <person name="Brown C.T."/>
            <person name="Hug L.A."/>
            <person name="Thomas B.C."/>
            <person name="Sharon I."/>
            <person name="Castelle C.J."/>
            <person name="Singh A."/>
            <person name="Wilkins M.J."/>
            <person name="Williams K.H."/>
            <person name="Banfield J.F."/>
        </authorList>
    </citation>
    <scope>NUCLEOTIDE SEQUENCE [LARGE SCALE GENOMIC DNA]</scope>
</reference>
<organism evidence="1 2">
    <name type="scientific">candidate division WWE3 bacterium GW2011_GWF2_42_42</name>
    <dbReference type="NCBI Taxonomy" id="1619142"/>
    <lineage>
        <taxon>Bacteria</taxon>
        <taxon>Katanobacteria</taxon>
    </lineage>
</organism>
<evidence type="ECO:0000313" key="1">
    <source>
        <dbReference type="EMBL" id="KKS59081.1"/>
    </source>
</evidence>
<protein>
    <submittedName>
        <fullName evidence="1">Uncharacterized protein</fullName>
    </submittedName>
</protein>
<gene>
    <name evidence="1" type="ORF">UV26_C0030G0013</name>
</gene>
<proteinExistence type="predicted"/>
<name>A0A0G1CKF9_UNCKA</name>
<comment type="caution">
    <text evidence="1">The sequence shown here is derived from an EMBL/GenBank/DDBJ whole genome shotgun (WGS) entry which is preliminary data.</text>
</comment>
<sequence length="59" mass="7026">MKKLTLEKVLLQKEYIALAERPRTFISYSTAPDRVGEKLYTLLYRIDRLNEKIKEGIRI</sequence>
<dbReference type="AlphaFoldDB" id="A0A0G1CKF9"/>